<keyword evidence="3" id="KW-1185">Reference proteome</keyword>
<reference evidence="3" key="1">
    <citation type="journal article" date="2008" name="J. Bacteriol.">
        <title>Genome sequence of the fish pathogen Renibacterium salmoninarum suggests reductive evolution away from an environmental Arthrobacter ancestor.</title>
        <authorList>
            <person name="Wiens G.D."/>
            <person name="Rockey D.D."/>
            <person name="Wu Z."/>
            <person name="Chang J."/>
            <person name="Levy R."/>
            <person name="Crane S."/>
            <person name="Chen D.S."/>
            <person name="Capri G.R."/>
            <person name="Burnett J.R."/>
            <person name="Sudheesh P.S."/>
            <person name="Schipma M.J."/>
            <person name="Burd H."/>
            <person name="Bhattacharyya A."/>
            <person name="Rhodes L.D."/>
            <person name="Kaul R."/>
            <person name="Strom M.S."/>
        </authorList>
    </citation>
    <scope>NUCLEOTIDE SEQUENCE [LARGE SCALE GENOMIC DNA]</scope>
    <source>
        <strain evidence="3">ATCC 33209 / DSM 20767 / JCM 11484 / NBRC 15589 / NCIMB 2235</strain>
    </source>
</reference>
<keyword evidence="1" id="KW-0812">Transmembrane</keyword>
<protein>
    <submittedName>
        <fullName evidence="2">Uncharacterized protein</fullName>
    </submittedName>
</protein>
<dbReference type="STRING" id="288705.RSal33209_2483"/>
<dbReference type="RefSeq" id="WP_012245869.1">
    <property type="nucleotide sequence ID" value="NC_010168.1"/>
</dbReference>
<dbReference type="Proteomes" id="UP000002007">
    <property type="component" value="Chromosome"/>
</dbReference>
<evidence type="ECO:0000313" key="3">
    <source>
        <dbReference type="Proteomes" id="UP000002007"/>
    </source>
</evidence>
<keyword evidence="1" id="KW-1133">Transmembrane helix</keyword>
<feature type="transmembrane region" description="Helical" evidence="1">
    <location>
        <begin position="30"/>
        <end position="52"/>
    </location>
</feature>
<dbReference type="HOGENOM" id="CLU_1711772_0_0_11"/>
<name>A9WS80_RENSM</name>
<proteinExistence type="predicted"/>
<dbReference type="AlphaFoldDB" id="A9WS80"/>
<sequence>MDFFASLVTLAGLIFLRGWSIPLRTNPQLVTLISFSVGGVVLILMLLSALWWKRMTVRIQGSQVTIIKAFRTFAEFDARNVEVRSHVLKQSTNGIPSSTTRTLIVDHGGLEQRFVCSRFSCEAFSTMVSQLQSFAVAQPQAAPTPAGYFVDTS</sequence>
<evidence type="ECO:0000256" key="1">
    <source>
        <dbReference type="SAM" id="Phobius"/>
    </source>
</evidence>
<organism evidence="2 3">
    <name type="scientific">Renibacterium salmoninarum (strain ATCC 33209 / DSM 20767 / JCM 11484 / NBRC 15589 / NCIMB 2235)</name>
    <dbReference type="NCBI Taxonomy" id="288705"/>
    <lineage>
        <taxon>Bacteria</taxon>
        <taxon>Bacillati</taxon>
        <taxon>Actinomycetota</taxon>
        <taxon>Actinomycetes</taxon>
        <taxon>Micrococcales</taxon>
        <taxon>Micrococcaceae</taxon>
        <taxon>Renibacterium</taxon>
    </lineage>
</organism>
<evidence type="ECO:0000313" key="2">
    <source>
        <dbReference type="EMBL" id="ABY24209.1"/>
    </source>
</evidence>
<keyword evidence="1" id="KW-0472">Membrane</keyword>
<dbReference type="EMBL" id="CP000910">
    <property type="protein sequence ID" value="ABY24209.1"/>
    <property type="molecule type" value="Genomic_DNA"/>
</dbReference>
<dbReference type="KEGG" id="rsa:RSal33209_2483"/>
<gene>
    <name evidence="2" type="ordered locus">RSal33209_2483</name>
</gene>
<accession>A9WS80</accession>